<comment type="caution">
    <text evidence="2">The sequence shown here is derived from an EMBL/GenBank/DDBJ whole genome shotgun (WGS) entry which is preliminary data.</text>
</comment>
<evidence type="ECO:0000256" key="1">
    <source>
        <dbReference type="SAM" id="SignalP"/>
    </source>
</evidence>
<feature type="chain" id="PRO_5039091848" evidence="1">
    <location>
        <begin position="19"/>
        <end position="432"/>
    </location>
</feature>
<dbReference type="SUPFAM" id="SSF53850">
    <property type="entry name" value="Periplasmic binding protein-like II"/>
    <property type="match status" value="1"/>
</dbReference>
<dbReference type="AlphaFoldDB" id="A0A4Q9DFC9"/>
<dbReference type="Gene3D" id="3.40.190.10">
    <property type="entry name" value="Periplasmic binding protein-like II"/>
    <property type="match status" value="1"/>
</dbReference>
<dbReference type="InterPro" id="IPR006059">
    <property type="entry name" value="SBP"/>
</dbReference>
<sequence length="432" mass="49428">MVKKIACFLICLSSVLWTSGCTYSPDQKLNPAEAKSVKIRMSIRGDDDRKTQYEKMARQFMSLYPGIKVELISIPVRDYQNKLSIMVASKTAPDVVTLTERMIPQFIHNEDLVDLSEFRTDPDYDFQDILPSMLEIYEQRGGLYGIPFSVGPRPLFFNKSLFKEKGLKTPLELLQEGRWTYEEMAKLAKQLSDSSKGIYGIRLFPDWKNWANSLIDLIWAYGADVFDRENKRFVLNSPEGIQALEYYSRLVFKDKSHVKPGEMISFESGKLAMYRDNPAYMATARNIKNFDWDIAPMPSGPKADAPLATGLAGYSVIKDSPHMKEAVLFVKYMTSKQGMTDQLDWFIPPRKSVLESDIFLSQAAPPSPEGLRQTIIEPIKTRLRVIPNHYRWQEIDTKMQSLFDLVQTGERSIPDILAQMEIEVGPLLKSEE</sequence>
<dbReference type="PANTHER" id="PTHR43649">
    <property type="entry name" value="ARABINOSE-BINDING PROTEIN-RELATED"/>
    <property type="match status" value="1"/>
</dbReference>
<proteinExistence type="predicted"/>
<organism evidence="2 3">
    <name type="scientific">Paenibacillus thalictri</name>
    <dbReference type="NCBI Taxonomy" id="2527873"/>
    <lineage>
        <taxon>Bacteria</taxon>
        <taxon>Bacillati</taxon>
        <taxon>Bacillota</taxon>
        <taxon>Bacilli</taxon>
        <taxon>Bacillales</taxon>
        <taxon>Paenibacillaceae</taxon>
        <taxon>Paenibacillus</taxon>
    </lineage>
</organism>
<gene>
    <name evidence="2" type="ORF">EYB31_37955</name>
</gene>
<protein>
    <submittedName>
        <fullName evidence="2">Sugar ABC transporter substrate-binding protein</fullName>
    </submittedName>
</protein>
<dbReference type="Pfam" id="PF01547">
    <property type="entry name" value="SBP_bac_1"/>
    <property type="match status" value="1"/>
</dbReference>
<keyword evidence="1" id="KW-0732">Signal</keyword>
<accession>A0A4Q9DFC9</accession>
<evidence type="ECO:0000313" key="2">
    <source>
        <dbReference type="EMBL" id="TBL68486.1"/>
    </source>
</evidence>
<dbReference type="OrthoDB" id="9782846at2"/>
<dbReference type="PROSITE" id="PS51257">
    <property type="entry name" value="PROKAR_LIPOPROTEIN"/>
    <property type="match status" value="1"/>
</dbReference>
<keyword evidence="3" id="KW-1185">Reference proteome</keyword>
<dbReference type="PANTHER" id="PTHR43649:SF12">
    <property type="entry name" value="DIACETYLCHITOBIOSE BINDING PROTEIN DASA"/>
    <property type="match status" value="1"/>
</dbReference>
<reference evidence="2 3" key="1">
    <citation type="submission" date="2019-02" db="EMBL/GenBank/DDBJ databases">
        <title>Paenibacillus sp. nov., isolated from surface-sterilized tissue of Thalictrum simplex L.</title>
        <authorList>
            <person name="Tuo L."/>
        </authorList>
    </citation>
    <scope>NUCLEOTIDE SEQUENCE [LARGE SCALE GENOMIC DNA]</scope>
    <source>
        <strain evidence="2 3">N2SHLJ1</strain>
    </source>
</reference>
<name>A0A4Q9DFC9_9BACL</name>
<dbReference type="CDD" id="cd13585">
    <property type="entry name" value="PBP2_TMBP_like"/>
    <property type="match status" value="1"/>
</dbReference>
<evidence type="ECO:0000313" key="3">
    <source>
        <dbReference type="Proteomes" id="UP000293142"/>
    </source>
</evidence>
<dbReference type="RefSeq" id="WP_131018839.1">
    <property type="nucleotide sequence ID" value="NZ_SIRE01000045.1"/>
</dbReference>
<dbReference type="Proteomes" id="UP000293142">
    <property type="component" value="Unassembled WGS sequence"/>
</dbReference>
<feature type="signal peptide" evidence="1">
    <location>
        <begin position="1"/>
        <end position="18"/>
    </location>
</feature>
<dbReference type="EMBL" id="SIRE01000045">
    <property type="protein sequence ID" value="TBL68486.1"/>
    <property type="molecule type" value="Genomic_DNA"/>
</dbReference>
<dbReference type="InterPro" id="IPR050490">
    <property type="entry name" value="Bact_solute-bd_prot1"/>
</dbReference>